<evidence type="ECO:0000313" key="2">
    <source>
        <dbReference type="EMBL" id="CAH2096738.1"/>
    </source>
</evidence>
<dbReference type="Proteomes" id="UP001153954">
    <property type="component" value="Unassembled WGS sequence"/>
</dbReference>
<comment type="caution">
    <text evidence="2">The sequence shown here is derived from an EMBL/GenBank/DDBJ whole genome shotgun (WGS) entry which is preliminary data.</text>
</comment>
<keyword evidence="3" id="KW-1185">Reference proteome</keyword>
<dbReference type="AlphaFoldDB" id="A0AAU9UFD5"/>
<name>A0AAU9UFD5_EUPED</name>
<organism evidence="2 3">
    <name type="scientific">Euphydryas editha</name>
    <name type="common">Edith's checkerspot</name>
    <dbReference type="NCBI Taxonomy" id="104508"/>
    <lineage>
        <taxon>Eukaryota</taxon>
        <taxon>Metazoa</taxon>
        <taxon>Ecdysozoa</taxon>
        <taxon>Arthropoda</taxon>
        <taxon>Hexapoda</taxon>
        <taxon>Insecta</taxon>
        <taxon>Pterygota</taxon>
        <taxon>Neoptera</taxon>
        <taxon>Endopterygota</taxon>
        <taxon>Lepidoptera</taxon>
        <taxon>Glossata</taxon>
        <taxon>Ditrysia</taxon>
        <taxon>Papilionoidea</taxon>
        <taxon>Nymphalidae</taxon>
        <taxon>Nymphalinae</taxon>
        <taxon>Euphydryas</taxon>
    </lineage>
</organism>
<feature type="region of interest" description="Disordered" evidence="1">
    <location>
        <begin position="1"/>
        <end position="20"/>
    </location>
</feature>
<protein>
    <submittedName>
        <fullName evidence="2">Uncharacterized protein</fullName>
    </submittedName>
</protein>
<sequence>MSRSEQEHDDEYDNDDDDDKWRTCLGKGSVKRLRARWSDDIICKVGDIDWNERAGDRGQWRAIEEAYVQQ</sequence>
<reference evidence="2" key="1">
    <citation type="submission" date="2022-03" db="EMBL/GenBank/DDBJ databases">
        <authorList>
            <person name="Tunstrom K."/>
        </authorList>
    </citation>
    <scope>NUCLEOTIDE SEQUENCE</scope>
</reference>
<evidence type="ECO:0000256" key="1">
    <source>
        <dbReference type="SAM" id="MobiDB-lite"/>
    </source>
</evidence>
<feature type="compositionally biased region" description="Acidic residues" evidence="1">
    <location>
        <begin position="7"/>
        <end position="18"/>
    </location>
</feature>
<evidence type="ECO:0000313" key="3">
    <source>
        <dbReference type="Proteomes" id="UP001153954"/>
    </source>
</evidence>
<proteinExistence type="predicted"/>
<accession>A0AAU9UFD5</accession>
<dbReference type="EMBL" id="CAKOGL010000017">
    <property type="protein sequence ID" value="CAH2096738.1"/>
    <property type="molecule type" value="Genomic_DNA"/>
</dbReference>
<gene>
    <name evidence="2" type="ORF">EEDITHA_LOCUS12042</name>
</gene>